<organism evidence="4 5">
    <name type="scientific">Phaeoacremonium minimum (strain UCR-PA7)</name>
    <name type="common">Esca disease fungus</name>
    <name type="synonym">Togninia minima</name>
    <dbReference type="NCBI Taxonomy" id="1286976"/>
    <lineage>
        <taxon>Eukaryota</taxon>
        <taxon>Fungi</taxon>
        <taxon>Dikarya</taxon>
        <taxon>Ascomycota</taxon>
        <taxon>Pezizomycotina</taxon>
        <taxon>Sordariomycetes</taxon>
        <taxon>Sordariomycetidae</taxon>
        <taxon>Togniniales</taxon>
        <taxon>Togniniaceae</taxon>
        <taxon>Phaeoacremonium</taxon>
    </lineage>
</organism>
<dbReference type="EMBL" id="KB933372">
    <property type="protein sequence ID" value="EON95853.1"/>
    <property type="molecule type" value="Genomic_DNA"/>
</dbReference>
<reference evidence="5" key="1">
    <citation type="journal article" date="2013" name="Genome Announc.">
        <title>Draft genome sequence of the ascomycete Phaeoacremonium aleophilum strain UCR-PA7, a causal agent of the esca disease complex in grapevines.</title>
        <authorList>
            <person name="Blanco-Ulate B."/>
            <person name="Rolshausen P."/>
            <person name="Cantu D."/>
        </authorList>
    </citation>
    <scope>NUCLEOTIDE SEQUENCE [LARGE SCALE GENOMIC DNA]</scope>
    <source>
        <strain evidence="5">UCR-PA7</strain>
    </source>
</reference>
<comment type="similarity">
    <text evidence="2">Belongs to the NAD(P)-dependent epimerase/dehydratase family. Dihydroflavonol-4-reductase subfamily.</text>
</comment>
<evidence type="ECO:0000313" key="5">
    <source>
        <dbReference type="Proteomes" id="UP000014074"/>
    </source>
</evidence>
<accession>R8B975</accession>
<evidence type="ECO:0000256" key="2">
    <source>
        <dbReference type="ARBA" id="ARBA00023445"/>
    </source>
</evidence>
<dbReference type="InterPro" id="IPR001509">
    <property type="entry name" value="Epimerase_deHydtase"/>
</dbReference>
<dbReference type="Gene3D" id="3.40.50.720">
    <property type="entry name" value="NAD(P)-binding Rossmann-like Domain"/>
    <property type="match status" value="1"/>
</dbReference>
<name>R8B975_PHAM7</name>
<feature type="domain" description="NAD-dependent epimerase/dehydratase" evidence="3">
    <location>
        <begin position="4"/>
        <end position="261"/>
    </location>
</feature>
<dbReference type="PANTHER" id="PTHR10366">
    <property type="entry name" value="NAD DEPENDENT EPIMERASE/DEHYDRATASE"/>
    <property type="match status" value="1"/>
</dbReference>
<dbReference type="InterPro" id="IPR036291">
    <property type="entry name" value="NAD(P)-bd_dom_sf"/>
</dbReference>
<dbReference type="FunFam" id="3.40.50.720:FF:000191">
    <property type="entry name" value="Methylglyoxal reductase (NADPH-dependent)"/>
    <property type="match status" value="1"/>
</dbReference>
<dbReference type="SUPFAM" id="SSF51735">
    <property type="entry name" value="NAD(P)-binding Rossmann-fold domains"/>
    <property type="match status" value="1"/>
</dbReference>
<dbReference type="KEGG" id="tmn:UCRPA7_8710"/>
<protein>
    <submittedName>
        <fullName evidence="4">Putative nadph-dependent methylglyoxal reductase gre2 protein</fullName>
    </submittedName>
</protein>
<evidence type="ECO:0000313" key="4">
    <source>
        <dbReference type="EMBL" id="EON95853.1"/>
    </source>
</evidence>
<dbReference type="GeneID" id="19329589"/>
<dbReference type="OrthoDB" id="2735536at2759"/>
<dbReference type="AlphaFoldDB" id="R8B975"/>
<dbReference type="RefSeq" id="XP_007919412.1">
    <property type="nucleotide sequence ID" value="XM_007921221.1"/>
</dbReference>
<gene>
    <name evidence="4" type="ORF">UCRPA7_8710</name>
</gene>
<dbReference type="GO" id="GO:0016616">
    <property type="term" value="F:oxidoreductase activity, acting on the CH-OH group of donors, NAD or NADP as acceptor"/>
    <property type="evidence" value="ECO:0007669"/>
    <property type="project" value="TreeGrafter"/>
</dbReference>
<dbReference type="InterPro" id="IPR050425">
    <property type="entry name" value="NAD(P)_dehydrat-like"/>
</dbReference>
<dbReference type="Pfam" id="PF01370">
    <property type="entry name" value="Epimerase"/>
    <property type="match status" value="1"/>
</dbReference>
<keyword evidence="5" id="KW-1185">Reference proteome</keyword>
<dbReference type="PANTHER" id="PTHR10366:SF564">
    <property type="entry name" value="STEROL-4-ALPHA-CARBOXYLATE 3-DEHYDROGENASE, DECARBOXYLATING"/>
    <property type="match status" value="1"/>
</dbReference>
<dbReference type="eggNOG" id="KOG1502">
    <property type="taxonomic scope" value="Eukaryota"/>
</dbReference>
<dbReference type="HOGENOM" id="CLU_007383_9_2_1"/>
<proteinExistence type="inferred from homology"/>
<evidence type="ECO:0000259" key="3">
    <source>
        <dbReference type="Pfam" id="PF01370"/>
    </source>
</evidence>
<evidence type="ECO:0000256" key="1">
    <source>
        <dbReference type="ARBA" id="ARBA00023002"/>
    </source>
</evidence>
<sequence>MTRVLLTGGSGFIATHVLDTLLKRGHSVVTTVRSQAKIDEIKATYPDLSKDRLDFAIVKDIAVEGAFEQAVQSDPPFEAVIHTASPFHYNVTDIQKELLDPAVVGTAGILKSVKKYAPTVKRVVITSSFASIVDPSKGNWPEHTYSEADWNPMTQEQAVLNPYFGYTASKLFAERAAWDFVDKEAPNFTIATLAPPLVFGPIKHKLASLDTLNTSNQLIGMFVQGKCKAGIPPSPAFIWTDVRDLALGHVLAMEKPEAGGKRFFFVSGFFSNRETAAVMHKNFPEYKDVLPDPDDKGGDYPEGGIFKVDNSQVKNILGIDFIPFEKCVVDTVKSLKTI</sequence>
<dbReference type="CDD" id="cd05227">
    <property type="entry name" value="AR_SDR_e"/>
    <property type="match status" value="1"/>
</dbReference>
<keyword evidence="1" id="KW-0560">Oxidoreductase</keyword>
<dbReference type="Proteomes" id="UP000014074">
    <property type="component" value="Unassembled WGS sequence"/>
</dbReference>